<dbReference type="PANTHER" id="PTHR43022">
    <property type="entry name" value="PROTEIN SMF"/>
    <property type="match status" value="1"/>
</dbReference>
<dbReference type="Pfam" id="PF02481">
    <property type="entry name" value="DNA_processg_A"/>
    <property type="match status" value="1"/>
</dbReference>
<dbReference type="InterPro" id="IPR057666">
    <property type="entry name" value="DrpA_SLOG"/>
</dbReference>
<evidence type="ECO:0000256" key="1">
    <source>
        <dbReference type="ARBA" id="ARBA00006525"/>
    </source>
</evidence>
<reference evidence="3 4" key="1">
    <citation type="submission" date="2020-07" db="EMBL/GenBank/DDBJ databases">
        <title>Sequencing the genomes of 1000 actinobacteria strains.</title>
        <authorList>
            <person name="Klenk H.-P."/>
        </authorList>
    </citation>
    <scope>NUCLEOTIDE SEQUENCE [LARGE SCALE GENOMIC DNA]</scope>
    <source>
        <strain evidence="3 4">DSM 22185</strain>
    </source>
</reference>
<feature type="domain" description="Smf/DprA SLOG" evidence="2">
    <location>
        <begin position="80"/>
        <end position="290"/>
    </location>
</feature>
<sequence>MSTQILDRITAADPDQQERYARIALACLTIPGEPNTPAARLTGTNGPAVVQHTLDTLPPAITERTVIDALDSAADGTHRVLIPTDAEWPTGLDDLGTDRPVALWASGDLDLLTGTPDCAVTITGARAATSYGDHIAAELAHDLTGIGHSIVTGGAYGIDAAATRATLAASGHAIVVLASGIDRPYPAGNIGLLHQVAEHGLVLTETPPSVAPTRSRFVARTRILAALAAATVIVEAGARSGAPQVAHTAHRLARTVGAVPGPITSTTSTGCHLLIQAGIARLITMVDDLAPTRDE</sequence>
<comment type="similarity">
    <text evidence="1">Belongs to the DprA/Smf family.</text>
</comment>
<evidence type="ECO:0000313" key="3">
    <source>
        <dbReference type="EMBL" id="NYD53233.1"/>
    </source>
</evidence>
<dbReference type="EMBL" id="JACCBH010000001">
    <property type="protein sequence ID" value="NYD53233.1"/>
    <property type="molecule type" value="Genomic_DNA"/>
</dbReference>
<protein>
    <submittedName>
        <fullName evidence="3">DNA processing protein</fullName>
    </submittedName>
</protein>
<accession>A0A7Y9ESM8</accession>
<dbReference type="SUPFAM" id="SSF102405">
    <property type="entry name" value="MCP/YpsA-like"/>
    <property type="match status" value="1"/>
</dbReference>
<gene>
    <name evidence="3" type="ORF">BKA02_000288</name>
</gene>
<dbReference type="InterPro" id="IPR003488">
    <property type="entry name" value="DprA"/>
</dbReference>
<dbReference type="RefSeq" id="WP_179430608.1">
    <property type="nucleotide sequence ID" value="NZ_BAABLC010000003.1"/>
</dbReference>
<evidence type="ECO:0000259" key="2">
    <source>
        <dbReference type="Pfam" id="PF02481"/>
    </source>
</evidence>
<proteinExistence type="inferred from homology"/>
<dbReference type="PANTHER" id="PTHR43022:SF1">
    <property type="entry name" value="PROTEIN SMF"/>
    <property type="match status" value="1"/>
</dbReference>
<dbReference type="AlphaFoldDB" id="A0A7Y9ESM8"/>
<name>A0A7Y9ESM8_9MICO</name>
<dbReference type="Proteomes" id="UP000552045">
    <property type="component" value="Unassembled WGS sequence"/>
</dbReference>
<keyword evidence="4" id="KW-1185">Reference proteome</keyword>
<organism evidence="3 4">
    <name type="scientific">Microbacterium pseudoresistens</name>
    <dbReference type="NCBI Taxonomy" id="640634"/>
    <lineage>
        <taxon>Bacteria</taxon>
        <taxon>Bacillati</taxon>
        <taxon>Actinomycetota</taxon>
        <taxon>Actinomycetes</taxon>
        <taxon>Micrococcales</taxon>
        <taxon>Microbacteriaceae</taxon>
        <taxon>Microbacterium</taxon>
    </lineage>
</organism>
<evidence type="ECO:0000313" key="4">
    <source>
        <dbReference type="Proteomes" id="UP000552045"/>
    </source>
</evidence>
<dbReference type="GO" id="GO:0009294">
    <property type="term" value="P:DNA-mediated transformation"/>
    <property type="evidence" value="ECO:0007669"/>
    <property type="project" value="InterPro"/>
</dbReference>
<comment type="caution">
    <text evidence="3">The sequence shown here is derived from an EMBL/GenBank/DDBJ whole genome shotgun (WGS) entry which is preliminary data.</text>
</comment>
<dbReference type="Gene3D" id="3.40.50.450">
    <property type="match status" value="1"/>
</dbReference>